<evidence type="ECO:0000259" key="2">
    <source>
        <dbReference type="PROSITE" id="PS51029"/>
    </source>
</evidence>
<protein>
    <recommendedName>
        <fullName evidence="2">MADF domain-containing protein</fullName>
    </recommendedName>
</protein>
<feature type="domain" description="MADF" evidence="2">
    <location>
        <begin position="23"/>
        <end position="113"/>
    </location>
</feature>
<name>A0ABM2A3B0_AEDAL</name>
<keyword evidence="4" id="KW-1185">Reference proteome</keyword>
<reference evidence="3" key="2">
    <citation type="submission" date="2025-05" db="UniProtKB">
        <authorList>
            <consortium name="EnsemblMetazoa"/>
        </authorList>
    </citation>
    <scope>IDENTIFICATION</scope>
    <source>
        <strain evidence="3">Foshan</strain>
    </source>
</reference>
<dbReference type="InterPro" id="IPR039353">
    <property type="entry name" value="TF_Adf1"/>
</dbReference>
<evidence type="ECO:0000313" key="4">
    <source>
        <dbReference type="Proteomes" id="UP000069940"/>
    </source>
</evidence>
<dbReference type="PANTHER" id="PTHR12243">
    <property type="entry name" value="MADF DOMAIN TRANSCRIPTION FACTOR"/>
    <property type="match status" value="1"/>
</dbReference>
<dbReference type="SMART" id="SM00595">
    <property type="entry name" value="MADF"/>
    <property type="match status" value="1"/>
</dbReference>
<accession>A0ABM2A3B0</accession>
<evidence type="ECO:0000256" key="1">
    <source>
        <dbReference type="SAM" id="MobiDB-lite"/>
    </source>
</evidence>
<proteinExistence type="predicted"/>
<feature type="compositionally biased region" description="Low complexity" evidence="1">
    <location>
        <begin position="189"/>
        <end position="227"/>
    </location>
</feature>
<dbReference type="EnsemblMetazoa" id="AALFPA23_024035.R35838">
    <property type="protein sequence ID" value="AALFPA23_024035.P35838"/>
    <property type="gene ID" value="AALFPA23_024035"/>
</dbReference>
<reference evidence="4" key="1">
    <citation type="journal article" date="2015" name="Proc. Natl. Acad. Sci. U.S.A.">
        <title>Genome sequence of the Asian Tiger mosquito, Aedes albopictus, reveals insights into its biology, genetics, and evolution.</title>
        <authorList>
            <person name="Chen X.G."/>
            <person name="Jiang X."/>
            <person name="Gu J."/>
            <person name="Xu M."/>
            <person name="Wu Y."/>
            <person name="Deng Y."/>
            <person name="Zhang C."/>
            <person name="Bonizzoni M."/>
            <person name="Dermauw W."/>
            <person name="Vontas J."/>
            <person name="Armbruster P."/>
            <person name="Huang X."/>
            <person name="Yang Y."/>
            <person name="Zhang H."/>
            <person name="He W."/>
            <person name="Peng H."/>
            <person name="Liu Y."/>
            <person name="Wu K."/>
            <person name="Chen J."/>
            <person name="Lirakis M."/>
            <person name="Topalis P."/>
            <person name="Van Leeuwen T."/>
            <person name="Hall A.B."/>
            <person name="Jiang X."/>
            <person name="Thorpe C."/>
            <person name="Mueller R.L."/>
            <person name="Sun C."/>
            <person name="Waterhouse R.M."/>
            <person name="Yan G."/>
            <person name="Tu Z.J."/>
            <person name="Fang X."/>
            <person name="James A.A."/>
        </authorList>
    </citation>
    <scope>NUCLEOTIDE SEQUENCE [LARGE SCALE GENOMIC DNA]</scope>
    <source>
        <strain evidence="4">Foshan</strain>
    </source>
</reference>
<dbReference type="Proteomes" id="UP000069940">
    <property type="component" value="Unassembled WGS sequence"/>
</dbReference>
<dbReference type="Pfam" id="PF10545">
    <property type="entry name" value="MADF_DNA_bdg"/>
    <property type="match status" value="1"/>
</dbReference>
<feature type="region of interest" description="Disordered" evidence="1">
    <location>
        <begin position="183"/>
        <end position="227"/>
    </location>
</feature>
<dbReference type="PROSITE" id="PS51029">
    <property type="entry name" value="MADF"/>
    <property type="match status" value="1"/>
</dbReference>
<evidence type="ECO:0000313" key="3">
    <source>
        <dbReference type="EnsemblMetazoa" id="AALFPA23_024035.P35838"/>
    </source>
</evidence>
<sequence length="279" mass="30880">MDTAPLDNVKLHDLHLRATQTLQLIGQVEVHRVLYDTSDQRYNTKKAKSAAWKQIAATVLGIRPDQVSRYHSLQIQHKWKSLRTAYVRQRRKNNPAIPYRYADLMSFLDPFLRRDEAGSSAASVASVALQSGRYSGPFELDLDGDVGKDIATSDIQDACIDLFDPIEEDLTCDTGVMVQKFTATPGPPSGSVLSPPTVGSSTVAVESNNSPGGGTSTSSSSIITPQISPSQMDELDGFFMQISRTVRKFWPRKIIELKMQIFNLVSQAELDELDALNKY</sequence>
<dbReference type="PANTHER" id="PTHR12243:SF67">
    <property type="entry name" value="COREPRESSOR OF PANGOLIN, ISOFORM A-RELATED"/>
    <property type="match status" value="1"/>
</dbReference>
<organism evidence="3 4">
    <name type="scientific">Aedes albopictus</name>
    <name type="common">Asian tiger mosquito</name>
    <name type="synonym">Stegomyia albopicta</name>
    <dbReference type="NCBI Taxonomy" id="7160"/>
    <lineage>
        <taxon>Eukaryota</taxon>
        <taxon>Metazoa</taxon>
        <taxon>Ecdysozoa</taxon>
        <taxon>Arthropoda</taxon>
        <taxon>Hexapoda</taxon>
        <taxon>Insecta</taxon>
        <taxon>Pterygota</taxon>
        <taxon>Neoptera</taxon>
        <taxon>Endopterygota</taxon>
        <taxon>Diptera</taxon>
        <taxon>Nematocera</taxon>
        <taxon>Culicoidea</taxon>
        <taxon>Culicidae</taxon>
        <taxon>Culicinae</taxon>
        <taxon>Aedini</taxon>
        <taxon>Aedes</taxon>
        <taxon>Stegomyia</taxon>
    </lineage>
</organism>
<dbReference type="RefSeq" id="XP_019558676.3">
    <property type="nucleotide sequence ID" value="XM_019703131.4"/>
</dbReference>
<dbReference type="InterPro" id="IPR006578">
    <property type="entry name" value="MADF-dom"/>
</dbReference>
<dbReference type="GeneID" id="109427560"/>